<dbReference type="SUPFAM" id="SSF54534">
    <property type="entry name" value="FKBP-like"/>
    <property type="match status" value="1"/>
</dbReference>
<evidence type="ECO:0000313" key="8">
    <source>
        <dbReference type="Proteomes" id="UP000549616"/>
    </source>
</evidence>
<proteinExistence type="predicted"/>
<feature type="domain" description="PPIase FKBP-type" evidence="6">
    <location>
        <begin position="95"/>
        <end position="164"/>
    </location>
</feature>
<feature type="chain" id="PRO_5032874326" description="peptidylprolyl isomerase" evidence="5">
    <location>
        <begin position="28"/>
        <end position="182"/>
    </location>
</feature>
<dbReference type="Proteomes" id="UP000549616">
    <property type="component" value="Unassembled WGS sequence"/>
</dbReference>
<comment type="catalytic activity">
    <reaction evidence="1">
        <text>[protein]-peptidylproline (omega=180) = [protein]-peptidylproline (omega=0)</text>
        <dbReference type="Rhea" id="RHEA:16237"/>
        <dbReference type="Rhea" id="RHEA-COMP:10747"/>
        <dbReference type="Rhea" id="RHEA-COMP:10748"/>
        <dbReference type="ChEBI" id="CHEBI:83833"/>
        <dbReference type="ChEBI" id="CHEBI:83834"/>
        <dbReference type="EC" id="5.2.1.8"/>
    </reaction>
</comment>
<evidence type="ECO:0000256" key="1">
    <source>
        <dbReference type="ARBA" id="ARBA00000971"/>
    </source>
</evidence>
<evidence type="ECO:0000256" key="2">
    <source>
        <dbReference type="ARBA" id="ARBA00013194"/>
    </source>
</evidence>
<organism evidence="7 8">
    <name type="scientific">Amycolatopsis endophytica</name>
    <dbReference type="NCBI Taxonomy" id="860233"/>
    <lineage>
        <taxon>Bacteria</taxon>
        <taxon>Bacillati</taxon>
        <taxon>Actinomycetota</taxon>
        <taxon>Actinomycetes</taxon>
        <taxon>Pseudonocardiales</taxon>
        <taxon>Pseudonocardiaceae</taxon>
        <taxon>Amycolatopsis</taxon>
    </lineage>
</organism>
<evidence type="ECO:0000256" key="4">
    <source>
        <dbReference type="ARBA" id="ARBA00023235"/>
    </source>
</evidence>
<gene>
    <name evidence="7" type="ORF">HNR02_004491</name>
</gene>
<dbReference type="EMBL" id="JACCFK010000001">
    <property type="protein sequence ID" value="NYI91168.1"/>
    <property type="molecule type" value="Genomic_DNA"/>
</dbReference>
<keyword evidence="4 7" id="KW-0413">Isomerase</keyword>
<feature type="signal peptide" evidence="5">
    <location>
        <begin position="1"/>
        <end position="27"/>
    </location>
</feature>
<dbReference type="RefSeq" id="WP_179775095.1">
    <property type="nucleotide sequence ID" value="NZ_JACCFK010000001.1"/>
</dbReference>
<dbReference type="PROSITE" id="PS51257">
    <property type="entry name" value="PROKAR_LIPOPROTEIN"/>
    <property type="match status" value="1"/>
</dbReference>
<keyword evidence="3" id="KW-0697">Rotamase</keyword>
<dbReference type="InterPro" id="IPR046357">
    <property type="entry name" value="PPIase_dom_sf"/>
</dbReference>
<evidence type="ECO:0000313" key="7">
    <source>
        <dbReference type="EMBL" id="NYI91168.1"/>
    </source>
</evidence>
<name>A0A853B794_9PSEU</name>
<dbReference type="AlphaFoldDB" id="A0A853B794"/>
<evidence type="ECO:0000256" key="5">
    <source>
        <dbReference type="SAM" id="SignalP"/>
    </source>
</evidence>
<evidence type="ECO:0000256" key="3">
    <source>
        <dbReference type="ARBA" id="ARBA00023110"/>
    </source>
</evidence>
<dbReference type="Gene3D" id="3.10.50.40">
    <property type="match status" value="1"/>
</dbReference>
<accession>A0A853B794</accession>
<dbReference type="GO" id="GO:0003755">
    <property type="term" value="F:peptidyl-prolyl cis-trans isomerase activity"/>
    <property type="evidence" value="ECO:0007669"/>
    <property type="project" value="UniProtKB-KW"/>
</dbReference>
<dbReference type="EC" id="5.2.1.8" evidence="2"/>
<sequence length="182" mass="18497">MAVRGAVAAVTAMTAVALLGACSPGQWQPFVPPEPAPPSAGTWVGNGPGAIECTVDDITVAGDVGSEPAVTIPDDCIAPNTVLTKDLVPGAGPAAGTGSTMGVNYVLLTWSDKVRMEDSFRTPQLVQVEVGRFGGMPGFREGLPGMRQGGRRLLVLPQDVAAKAGGTVDTLVYVVDAARVGV</sequence>
<reference evidence="7 8" key="1">
    <citation type="submission" date="2020-07" db="EMBL/GenBank/DDBJ databases">
        <title>Sequencing the genomes of 1000 actinobacteria strains.</title>
        <authorList>
            <person name="Klenk H.-P."/>
        </authorList>
    </citation>
    <scope>NUCLEOTIDE SEQUENCE [LARGE SCALE GENOMIC DNA]</scope>
    <source>
        <strain evidence="7 8">DSM 104006</strain>
    </source>
</reference>
<evidence type="ECO:0000259" key="6">
    <source>
        <dbReference type="Pfam" id="PF00254"/>
    </source>
</evidence>
<comment type="caution">
    <text evidence="7">The sequence shown here is derived from an EMBL/GenBank/DDBJ whole genome shotgun (WGS) entry which is preliminary data.</text>
</comment>
<dbReference type="Pfam" id="PF00254">
    <property type="entry name" value="FKBP_C"/>
    <property type="match status" value="1"/>
</dbReference>
<keyword evidence="5" id="KW-0732">Signal</keyword>
<dbReference type="InterPro" id="IPR001179">
    <property type="entry name" value="PPIase_FKBP_dom"/>
</dbReference>
<protein>
    <recommendedName>
        <fullName evidence="2">peptidylprolyl isomerase</fullName>
        <ecNumber evidence="2">5.2.1.8</ecNumber>
    </recommendedName>
</protein>
<keyword evidence="8" id="KW-1185">Reference proteome</keyword>